<dbReference type="RefSeq" id="WP_106874463.1">
    <property type="nucleotide sequence ID" value="NZ_CP027845.1"/>
</dbReference>
<name>A0A2P1P8M5_9RICK</name>
<keyword evidence="3 5" id="KW-0949">S-adenosyl-L-methionine</keyword>
<dbReference type="InterPro" id="IPR042118">
    <property type="entry name" value="QueA_dom1"/>
</dbReference>
<dbReference type="NCBIfam" id="TIGR00113">
    <property type="entry name" value="queA"/>
    <property type="match status" value="1"/>
</dbReference>
<evidence type="ECO:0000256" key="3">
    <source>
        <dbReference type="ARBA" id="ARBA00022691"/>
    </source>
</evidence>
<comment type="subunit">
    <text evidence="5">Monomer.</text>
</comment>
<accession>A0A2P1P8M5</accession>
<dbReference type="SUPFAM" id="SSF111337">
    <property type="entry name" value="QueA-like"/>
    <property type="match status" value="1"/>
</dbReference>
<dbReference type="GO" id="GO:0005737">
    <property type="term" value="C:cytoplasm"/>
    <property type="evidence" value="ECO:0007669"/>
    <property type="project" value="UniProtKB-SubCell"/>
</dbReference>
<evidence type="ECO:0000256" key="2">
    <source>
        <dbReference type="ARBA" id="ARBA00022679"/>
    </source>
</evidence>
<evidence type="ECO:0000256" key="5">
    <source>
        <dbReference type="HAMAP-Rule" id="MF_00113"/>
    </source>
</evidence>
<comment type="catalytic activity">
    <reaction evidence="5">
        <text>7-aminomethyl-7-carbaguanosine(34) in tRNA + S-adenosyl-L-methionine = epoxyqueuosine(34) in tRNA + adenine + L-methionine + 2 H(+)</text>
        <dbReference type="Rhea" id="RHEA:32155"/>
        <dbReference type="Rhea" id="RHEA-COMP:10342"/>
        <dbReference type="Rhea" id="RHEA-COMP:18582"/>
        <dbReference type="ChEBI" id="CHEBI:15378"/>
        <dbReference type="ChEBI" id="CHEBI:16708"/>
        <dbReference type="ChEBI" id="CHEBI:57844"/>
        <dbReference type="ChEBI" id="CHEBI:59789"/>
        <dbReference type="ChEBI" id="CHEBI:82833"/>
        <dbReference type="ChEBI" id="CHEBI:194443"/>
        <dbReference type="EC" id="2.4.99.17"/>
    </reaction>
</comment>
<gene>
    <name evidence="5" type="primary">queA</name>
    <name evidence="6" type="ORF">phytr_6660</name>
</gene>
<dbReference type="KEGG" id="ptc:phytr_6660"/>
<dbReference type="UniPathway" id="UPA00392"/>
<comment type="similarity">
    <text evidence="5">Belongs to the QueA family.</text>
</comment>
<keyword evidence="1 5" id="KW-0963">Cytoplasm</keyword>
<reference evidence="6 7" key="1">
    <citation type="submission" date="2018-03" db="EMBL/GenBank/DDBJ databases">
        <title>A gene transfer event suggests a long-term partnership between eustigmatophyte algae and a novel lineage of endosymbiotic bacteria.</title>
        <authorList>
            <person name="Yurchenko T."/>
            <person name="Sevcikova T."/>
            <person name="Pribyl P."/>
            <person name="El Karkouri K."/>
            <person name="Klimes V."/>
            <person name="Amaral R."/>
            <person name="Zbrankova V."/>
            <person name="Kim E."/>
            <person name="Raoult D."/>
            <person name="Santos L.M.A."/>
            <person name="Elias M."/>
        </authorList>
    </citation>
    <scope>NUCLEOTIDE SEQUENCE [LARGE SCALE GENOMIC DNA]</scope>
    <source>
        <strain evidence="6">CCALA 838</strain>
    </source>
</reference>
<dbReference type="GO" id="GO:0008616">
    <property type="term" value="P:tRNA queuosine(34) biosynthetic process"/>
    <property type="evidence" value="ECO:0007669"/>
    <property type="project" value="UniProtKB-UniRule"/>
</dbReference>
<dbReference type="HAMAP" id="MF_00113">
    <property type="entry name" value="QueA"/>
    <property type="match status" value="1"/>
</dbReference>
<dbReference type="Proteomes" id="UP000241762">
    <property type="component" value="Chromosome"/>
</dbReference>
<keyword evidence="4 5" id="KW-0671">Queuosine biosynthesis</keyword>
<dbReference type="AlphaFoldDB" id="A0A2P1P8M5"/>
<protein>
    <recommendedName>
        <fullName evidence="5">S-adenosylmethionine:tRNA ribosyltransferase-isomerase</fullName>
        <ecNumber evidence="5">2.4.99.17</ecNumber>
    </recommendedName>
    <alternativeName>
        <fullName evidence="5">Queuosine biosynthesis protein QueA</fullName>
    </alternativeName>
</protein>
<keyword evidence="2 5" id="KW-0808">Transferase</keyword>
<evidence type="ECO:0000256" key="1">
    <source>
        <dbReference type="ARBA" id="ARBA00022490"/>
    </source>
</evidence>
<comment type="subcellular location">
    <subcellularLocation>
        <location evidence="5">Cytoplasm</location>
    </subcellularLocation>
</comment>
<organism evidence="6 7">
    <name type="scientific">Candidatus Phycorickettsia trachydisci</name>
    <dbReference type="NCBI Taxonomy" id="2115978"/>
    <lineage>
        <taxon>Bacteria</taxon>
        <taxon>Pseudomonadati</taxon>
        <taxon>Pseudomonadota</taxon>
        <taxon>Alphaproteobacteria</taxon>
        <taxon>Rickettsiales</taxon>
        <taxon>Rickettsiaceae</taxon>
        <taxon>Candidatus Phycorickettsia</taxon>
    </lineage>
</organism>
<dbReference type="InterPro" id="IPR042119">
    <property type="entry name" value="QueA_dom2"/>
</dbReference>
<dbReference type="InterPro" id="IPR036100">
    <property type="entry name" value="QueA_sf"/>
</dbReference>
<dbReference type="NCBIfam" id="NF001140">
    <property type="entry name" value="PRK00147.1"/>
    <property type="match status" value="1"/>
</dbReference>
<dbReference type="OrthoDB" id="9805933at2"/>
<dbReference type="InterPro" id="IPR003699">
    <property type="entry name" value="QueA"/>
</dbReference>
<evidence type="ECO:0000256" key="4">
    <source>
        <dbReference type="ARBA" id="ARBA00022785"/>
    </source>
</evidence>
<comment type="function">
    <text evidence="5">Transfers and isomerizes the ribose moiety from AdoMet to the 7-aminomethyl group of 7-deazaguanine (preQ1-tRNA) to give epoxyqueuosine (oQ-tRNA).</text>
</comment>
<dbReference type="Gene3D" id="2.40.10.240">
    <property type="entry name" value="QueA-like"/>
    <property type="match status" value="1"/>
</dbReference>
<evidence type="ECO:0000313" key="7">
    <source>
        <dbReference type="Proteomes" id="UP000241762"/>
    </source>
</evidence>
<comment type="pathway">
    <text evidence="5">tRNA modification; tRNA-queuosine biosynthesis.</text>
</comment>
<dbReference type="Pfam" id="PF02547">
    <property type="entry name" value="Queuosine_synth"/>
    <property type="match status" value="1"/>
</dbReference>
<dbReference type="PANTHER" id="PTHR30307">
    <property type="entry name" value="S-ADENOSYLMETHIONINE:TRNA RIBOSYLTRANSFERASE-ISOMERASE"/>
    <property type="match status" value="1"/>
</dbReference>
<dbReference type="EMBL" id="CP027845">
    <property type="protein sequence ID" value="AVP87607.1"/>
    <property type="molecule type" value="Genomic_DNA"/>
</dbReference>
<dbReference type="Gene3D" id="3.40.1780.10">
    <property type="entry name" value="QueA-like"/>
    <property type="match status" value="1"/>
</dbReference>
<keyword evidence="7" id="KW-1185">Reference proteome</keyword>
<proteinExistence type="inferred from homology"/>
<keyword evidence="6" id="KW-0413">Isomerase</keyword>
<dbReference type="PANTHER" id="PTHR30307:SF0">
    <property type="entry name" value="S-ADENOSYLMETHIONINE:TRNA RIBOSYLTRANSFERASE-ISOMERASE"/>
    <property type="match status" value="1"/>
</dbReference>
<evidence type="ECO:0000313" key="6">
    <source>
        <dbReference type="EMBL" id="AVP87607.1"/>
    </source>
</evidence>
<dbReference type="EC" id="2.4.99.17" evidence="5"/>
<dbReference type="GO" id="GO:0051075">
    <property type="term" value="F:S-adenosylmethionine:tRNA ribosyltransferase-isomerase activity"/>
    <property type="evidence" value="ECO:0007669"/>
    <property type="project" value="UniProtKB-EC"/>
</dbReference>
<sequence length="339" mass="38190">MKNDPLKVSDLDFPLDTKQIALNPLEKRDESRLLVIKGQNLKEIVFKDIVDLFHPGDVLVLNNSKVIKSRIIVSLEGKNIELFLHKQIEENRWQAFAKPAKKLSIGQVFSLGDNKIRVAEKLESGEVILELNLVLSSLEFFDQFGKIPLPPYIKRPSEKSDEEQYQTIFAANSGSVAAPTAGLHFTQEVLDKIKAKGAQVVYITLHVGAGTFLPIKSENVDDHEMHYENYEISQETAQIINDAKRVVAVGTTTLRTLESSCEDGKVIAQKSSTNLFIKPGFKFHVVDLLITNFHLPKSTLLLLVWAFGGRNNMEKAYDYAVKNNFRLFSYGDTSLIYHV</sequence>